<sequence>MRIIGITGGVGAGKSEVLDYLARAYEATVVQADEVGYLLMRPGTEVYRKILEQFSSAVLKDKSQELDRQVLADLVYTDARLKKKLEQIVHPAVKEYIKKDILKERQAETEVYVIEAALLLEDHYEEICDEIWYIYAEEEVRRERLHRERGYTNERINQIFAQQLSEEEFSEGCDFEVDNSGTLEETQKQIDRRMQQYEIM</sequence>
<keyword evidence="3" id="KW-0963">Cytoplasm</keyword>
<evidence type="ECO:0000256" key="1">
    <source>
        <dbReference type="ARBA" id="ARBA00022741"/>
    </source>
</evidence>
<keyword evidence="2 3" id="KW-0067">ATP-binding</keyword>
<reference evidence="5" key="1">
    <citation type="submission" date="2020-10" db="EMBL/GenBank/DDBJ databases">
        <authorList>
            <person name="Gilroy R."/>
        </authorList>
    </citation>
    <scope>NUCLEOTIDE SEQUENCE</scope>
    <source>
        <strain evidence="5">ChiSxjej1B13-7041</strain>
    </source>
</reference>
<gene>
    <name evidence="3" type="primary">coaE</name>
    <name evidence="5" type="ORF">IAB98_12380</name>
</gene>
<reference evidence="5" key="2">
    <citation type="journal article" date="2021" name="PeerJ">
        <title>Extensive microbial diversity within the chicken gut microbiome revealed by metagenomics and culture.</title>
        <authorList>
            <person name="Gilroy R."/>
            <person name="Ravi A."/>
            <person name="Getino M."/>
            <person name="Pursley I."/>
            <person name="Horton D.L."/>
            <person name="Alikhan N.F."/>
            <person name="Baker D."/>
            <person name="Gharbi K."/>
            <person name="Hall N."/>
            <person name="Watson M."/>
            <person name="Adriaenssens E.M."/>
            <person name="Foster-Nyarko E."/>
            <person name="Jarju S."/>
            <person name="Secka A."/>
            <person name="Antonio M."/>
            <person name="Oren A."/>
            <person name="Chaudhuri R.R."/>
            <person name="La Ragione R."/>
            <person name="Hildebrand F."/>
            <person name="Pallen M.J."/>
        </authorList>
    </citation>
    <scope>NUCLEOTIDE SEQUENCE</scope>
    <source>
        <strain evidence="5">ChiSxjej1B13-7041</strain>
    </source>
</reference>
<organism evidence="5 6">
    <name type="scientific">Candidatus Egerieimonas intestinavium</name>
    <dbReference type="NCBI Taxonomy" id="2840777"/>
    <lineage>
        <taxon>Bacteria</taxon>
        <taxon>Bacillati</taxon>
        <taxon>Bacillota</taxon>
        <taxon>Clostridia</taxon>
        <taxon>Lachnospirales</taxon>
        <taxon>Lachnospiraceae</taxon>
        <taxon>Lachnospiraceae incertae sedis</taxon>
        <taxon>Candidatus Egerieimonas</taxon>
    </lineage>
</organism>
<comment type="subcellular location">
    <subcellularLocation>
        <location evidence="3">Cytoplasm</location>
    </subcellularLocation>
</comment>
<dbReference type="NCBIfam" id="TIGR00152">
    <property type="entry name" value="dephospho-CoA kinase"/>
    <property type="match status" value="1"/>
</dbReference>
<protein>
    <recommendedName>
        <fullName evidence="3 4">Dephospho-CoA kinase</fullName>
        <ecNumber evidence="3 4">2.7.1.24</ecNumber>
    </recommendedName>
    <alternativeName>
        <fullName evidence="3">Dephosphocoenzyme A kinase</fullName>
    </alternativeName>
</protein>
<dbReference type="InterPro" id="IPR001977">
    <property type="entry name" value="Depp_CoAkinase"/>
</dbReference>
<evidence type="ECO:0000313" key="5">
    <source>
        <dbReference type="EMBL" id="HIR94205.1"/>
    </source>
</evidence>
<dbReference type="SUPFAM" id="SSF52540">
    <property type="entry name" value="P-loop containing nucleoside triphosphate hydrolases"/>
    <property type="match status" value="1"/>
</dbReference>
<evidence type="ECO:0000256" key="2">
    <source>
        <dbReference type="ARBA" id="ARBA00022840"/>
    </source>
</evidence>
<dbReference type="AlphaFoldDB" id="A0A9D1ELE2"/>
<dbReference type="InterPro" id="IPR027417">
    <property type="entry name" value="P-loop_NTPase"/>
</dbReference>
<evidence type="ECO:0000256" key="4">
    <source>
        <dbReference type="NCBIfam" id="TIGR00152"/>
    </source>
</evidence>
<accession>A0A9D1ELE2</accession>
<dbReference type="Gene3D" id="3.40.50.300">
    <property type="entry name" value="P-loop containing nucleotide triphosphate hydrolases"/>
    <property type="match status" value="1"/>
</dbReference>
<dbReference type="EMBL" id="DVHU01000111">
    <property type="protein sequence ID" value="HIR94205.1"/>
    <property type="molecule type" value="Genomic_DNA"/>
</dbReference>
<dbReference type="Proteomes" id="UP000886841">
    <property type="component" value="Unassembled WGS sequence"/>
</dbReference>
<keyword evidence="3" id="KW-0173">Coenzyme A biosynthesis</keyword>
<comment type="catalytic activity">
    <reaction evidence="3">
        <text>3'-dephospho-CoA + ATP = ADP + CoA + H(+)</text>
        <dbReference type="Rhea" id="RHEA:18245"/>
        <dbReference type="ChEBI" id="CHEBI:15378"/>
        <dbReference type="ChEBI" id="CHEBI:30616"/>
        <dbReference type="ChEBI" id="CHEBI:57287"/>
        <dbReference type="ChEBI" id="CHEBI:57328"/>
        <dbReference type="ChEBI" id="CHEBI:456216"/>
        <dbReference type="EC" id="2.7.1.24"/>
    </reaction>
</comment>
<dbReference type="EC" id="2.7.1.24" evidence="3 4"/>
<dbReference type="GO" id="GO:0005524">
    <property type="term" value="F:ATP binding"/>
    <property type="evidence" value="ECO:0007669"/>
    <property type="project" value="UniProtKB-UniRule"/>
</dbReference>
<dbReference type="Pfam" id="PF01121">
    <property type="entry name" value="CoaE"/>
    <property type="match status" value="1"/>
</dbReference>
<name>A0A9D1ELE2_9FIRM</name>
<evidence type="ECO:0000256" key="3">
    <source>
        <dbReference type="HAMAP-Rule" id="MF_00376"/>
    </source>
</evidence>
<dbReference type="GO" id="GO:0005737">
    <property type="term" value="C:cytoplasm"/>
    <property type="evidence" value="ECO:0007669"/>
    <property type="project" value="UniProtKB-SubCell"/>
</dbReference>
<comment type="caution">
    <text evidence="5">The sequence shown here is derived from an EMBL/GenBank/DDBJ whole genome shotgun (WGS) entry which is preliminary data.</text>
</comment>
<keyword evidence="3 5" id="KW-0808">Transferase</keyword>
<comment type="pathway">
    <text evidence="3">Cofactor biosynthesis; coenzyme A biosynthesis; CoA from (R)-pantothenate: step 5/5.</text>
</comment>
<dbReference type="PANTHER" id="PTHR10695:SF46">
    <property type="entry name" value="BIFUNCTIONAL COENZYME A SYNTHASE-RELATED"/>
    <property type="match status" value="1"/>
</dbReference>
<comment type="similarity">
    <text evidence="3">Belongs to the CoaE family.</text>
</comment>
<proteinExistence type="inferred from homology"/>
<dbReference type="GO" id="GO:0015937">
    <property type="term" value="P:coenzyme A biosynthetic process"/>
    <property type="evidence" value="ECO:0007669"/>
    <property type="project" value="UniProtKB-UniRule"/>
</dbReference>
<dbReference type="PANTHER" id="PTHR10695">
    <property type="entry name" value="DEPHOSPHO-COA KINASE-RELATED"/>
    <property type="match status" value="1"/>
</dbReference>
<evidence type="ECO:0000313" key="6">
    <source>
        <dbReference type="Proteomes" id="UP000886841"/>
    </source>
</evidence>
<dbReference type="CDD" id="cd02022">
    <property type="entry name" value="DPCK"/>
    <property type="match status" value="1"/>
</dbReference>
<feature type="binding site" evidence="3">
    <location>
        <begin position="11"/>
        <end position="16"/>
    </location>
    <ligand>
        <name>ATP</name>
        <dbReference type="ChEBI" id="CHEBI:30616"/>
    </ligand>
</feature>
<dbReference type="GO" id="GO:0004140">
    <property type="term" value="F:dephospho-CoA kinase activity"/>
    <property type="evidence" value="ECO:0007669"/>
    <property type="project" value="UniProtKB-UniRule"/>
</dbReference>
<dbReference type="HAMAP" id="MF_00376">
    <property type="entry name" value="Dephospho_CoA_kinase"/>
    <property type="match status" value="1"/>
</dbReference>
<dbReference type="PROSITE" id="PS51219">
    <property type="entry name" value="DPCK"/>
    <property type="match status" value="1"/>
</dbReference>
<keyword evidence="1 3" id="KW-0547">Nucleotide-binding</keyword>
<keyword evidence="3 5" id="KW-0418">Kinase</keyword>
<comment type="function">
    <text evidence="3">Catalyzes the phosphorylation of the 3'-hydroxyl group of dephosphocoenzyme A to form coenzyme A.</text>
</comment>